<dbReference type="PANTHER" id="PTHR33361">
    <property type="entry name" value="GLR0591 PROTEIN"/>
    <property type="match status" value="1"/>
</dbReference>
<dbReference type="Proteomes" id="UP000008632">
    <property type="component" value="Chromosome"/>
</dbReference>
<dbReference type="PANTHER" id="PTHR33361:SF16">
    <property type="entry name" value="DUF885 DOMAIN-CONTAINING PROTEIN"/>
    <property type="match status" value="1"/>
</dbReference>
<protein>
    <recommendedName>
        <fullName evidence="3">DUF885 domain-containing protein</fullName>
    </recommendedName>
</protein>
<sequence>MTISTVRRHPAMQQNAAVVPIQESSTVRPVIARSTLAIALALALPLAVSSCSRDDGAGNGNGATQNAAATDAEQIQAESQRLNAWFDAKYEELLQFSPIQLTFLGRKDLYDQIEDMSEAGQRKRVEWLEATVREMESQFDYQKLDPEARLSWDLWKKQYENARVGLEYAAHDYPFEQMGGMQSQVPTFLIGFHKVDEEQDYVAYVARLQKVGTAFDQLLERARASAAAGILPPKFALEGVIDQSRKVITGAPFGKGADSALWADAQAKADALVEAGKISAERAAELKAEARAALVESLGPAYGRVIAFAEGELPNARVNSTGVGQTHPDGAAFYAAQLKRHTSTDMTADQIHELGLSEVARLRGELEQVQKQLGVEGDLQAFFKQVSVDPKRLYPNTDAGRQAYIDDATAKIDNIKKQLPEYFGLLPKADLVVKRVEAFREQDGAAQHYYPGTPDGSRPGIYYAHLSDMNAMPKTELEVIAYHEGLPGHHMQIAIAQELTGVPQFRTQMFDTAYTEGWGLYSEWLAKEMPGTYEDPYSEYGRLMSEMWRAIRLVVDTGMHAKGWTEEQAVQYFRDNSSVPDAAIRSEIQRYLVIPGQATAYKVGMIRIQQLRRKAEEALGERFDIRGFHDAVLGGGAMPLDLLERRVDAWIESQKQA</sequence>
<reference evidence="1 2" key="1">
    <citation type="submission" date="2011-01" db="EMBL/GenBank/DDBJ databases">
        <title>Complete sequence of Pseudoxanthomonas suwonensis 11-1.</title>
        <authorList>
            <consortium name="US DOE Joint Genome Institute"/>
            <person name="Lucas S."/>
            <person name="Copeland A."/>
            <person name="Lapidus A."/>
            <person name="Cheng J.-F."/>
            <person name="Goodwin L."/>
            <person name="Pitluck S."/>
            <person name="Teshima H."/>
            <person name="Detter J.C."/>
            <person name="Han C."/>
            <person name="Tapia R."/>
            <person name="Land M."/>
            <person name="Hauser L."/>
            <person name="Kyrpides N."/>
            <person name="Ivanova N."/>
            <person name="Ovchinnikova G."/>
            <person name="Siebers A.K."/>
            <person name="Allgaier M."/>
            <person name="Thelen M.P."/>
            <person name="Hugenholtz P."/>
            <person name="Gladden J."/>
            <person name="Woyke T."/>
        </authorList>
    </citation>
    <scope>NUCLEOTIDE SEQUENCE [LARGE SCALE GENOMIC DNA]</scope>
    <source>
        <strain evidence="2">11-1</strain>
    </source>
</reference>
<evidence type="ECO:0000313" key="2">
    <source>
        <dbReference type="Proteomes" id="UP000008632"/>
    </source>
</evidence>
<dbReference type="Pfam" id="PF05960">
    <property type="entry name" value="DUF885"/>
    <property type="match status" value="1"/>
</dbReference>
<evidence type="ECO:0008006" key="3">
    <source>
        <dbReference type="Google" id="ProtNLM"/>
    </source>
</evidence>
<gene>
    <name evidence="1" type="ordered locus">Psesu_3030</name>
</gene>
<dbReference type="AlphaFoldDB" id="E6WXI7"/>
<dbReference type="HOGENOM" id="CLU_018914_1_0_6"/>
<dbReference type="KEGG" id="psu:Psesu_3030"/>
<accession>E6WXI7</accession>
<dbReference type="EMBL" id="CP002446">
    <property type="protein sequence ID" value="ADV28853.1"/>
    <property type="molecule type" value="Genomic_DNA"/>
</dbReference>
<evidence type="ECO:0000313" key="1">
    <source>
        <dbReference type="EMBL" id="ADV28853.1"/>
    </source>
</evidence>
<organism evidence="1 2">
    <name type="scientific">Pseudoxanthomonas suwonensis (strain 11-1)</name>
    <dbReference type="NCBI Taxonomy" id="743721"/>
    <lineage>
        <taxon>Bacteria</taxon>
        <taxon>Pseudomonadati</taxon>
        <taxon>Pseudomonadota</taxon>
        <taxon>Gammaproteobacteria</taxon>
        <taxon>Lysobacterales</taxon>
        <taxon>Lysobacteraceae</taxon>
        <taxon>Pseudoxanthomonas</taxon>
    </lineage>
</organism>
<proteinExistence type="predicted"/>
<dbReference type="InterPro" id="IPR010281">
    <property type="entry name" value="DUF885"/>
</dbReference>
<keyword evidence="2" id="KW-1185">Reference proteome</keyword>
<dbReference type="eggNOG" id="COG4805">
    <property type="taxonomic scope" value="Bacteria"/>
</dbReference>
<name>E6WXI7_PSEUU</name>
<dbReference type="STRING" id="743721.Psesu_3030"/>